<dbReference type="GO" id="GO:0008494">
    <property type="term" value="F:translation activator activity"/>
    <property type="evidence" value="ECO:0007669"/>
    <property type="project" value="TreeGrafter"/>
</dbReference>
<reference evidence="7" key="2">
    <citation type="submission" date="2018-07" db="EMBL/GenBank/DDBJ databases">
        <authorList>
            <person name="Quirk P.G."/>
            <person name="Krulwich T.A."/>
        </authorList>
    </citation>
    <scope>NUCLEOTIDE SEQUENCE</scope>
</reference>
<dbReference type="AlphaFoldDB" id="A0A336KQ32"/>
<dbReference type="GO" id="GO:0006446">
    <property type="term" value="P:regulation of translational initiation"/>
    <property type="evidence" value="ECO:0007669"/>
    <property type="project" value="TreeGrafter"/>
</dbReference>
<dbReference type="EMBL" id="UFQS01000682">
    <property type="protein sequence ID" value="SSX06168.1"/>
    <property type="molecule type" value="Genomic_DNA"/>
</dbReference>
<evidence type="ECO:0000256" key="2">
    <source>
        <dbReference type="ARBA" id="ARBA00022490"/>
    </source>
</evidence>
<dbReference type="PANTHER" id="PTHR23254:SF15">
    <property type="entry name" value="POLYADENYLATE-BINDING PROTEIN-INTERACTING PROTEIN 1"/>
    <property type="match status" value="1"/>
</dbReference>
<gene>
    <name evidence="6" type="primary">CSON013530</name>
</gene>
<keyword evidence="2" id="KW-0963">Cytoplasm</keyword>
<dbReference type="InterPro" id="IPR051367">
    <property type="entry name" value="mRNA_TranslReg/HistoneTransl"/>
</dbReference>
<evidence type="ECO:0000256" key="3">
    <source>
        <dbReference type="ARBA" id="ARBA00022845"/>
    </source>
</evidence>
<evidence type="ECO:0000313" key="6">
    <source>
        <dbReference type="EMBL" id="SSX06168.1"/>
    </source>
</evidence>
<organism evidence="6">
    <name type="scientific">Culicoides sonorensis</name>
    <name type="common">Biting midge</name>
    <dbReference type="NCBI Taxonomy" id="179676"/>
    <lineage>
        <taxon>Eukaryota</taxon>
        <taxon>Metazoa</taxon>
        <taxon>Ecdysozoa</taxon>
        <taxon>Arthropoda</taxon>
        <taxon>Hexapoda</taxon>
        <taxon>Insecta</taxon>
        <taxon>Pterygota</taxon>
        <taxon>Neoptera</taxon>
        <taxon>Endopterygota</taxon>
        <taxon>Diptera</taxon>
        <taxon>Nematocera</taxon>
        <taxon>Chironomoidea</taxon>
        <taxon>Ceratopogonidae</taxon>
        <taxon>Ceratopogoninae</taxon>
        <taxon>Culicoides</taxon>
        <taxon>Monoculicoides</taxon>
    </lineage>
</organism>
<feature type="region of interest" description="Disordered" evidence="4">
    <location>
        <begin position="90"/>
        <end position="118"/>
    </location>
</feature>
<evidence type="ECO:0000259" key="5">
    <source>
        <dbReference type="SMART" id="SM00543"/>
    </source>
</evidence>
<dbReference type="GO" id="GO:0005737">
    <property type="term" value="C:cytoplasm"/>
    <property type="evidence" value="ECO:0007669"/>
    <property type="project" value="UniProtKB-SubCell"/>
</dbReference>
<name>A0A336KQ32_CULSO</name>
<dbReference type="SMART" id="SM00543">
    <property type="entry name" value="MIF4G"/>
    <property type="match status" value="1"/>
</dbReference>
<feature type="region of interest" description="Disordered" evidence="4">
    <location>
        <begin position="131"/>
        <end position="219"/>
    </location>
</feature>
<dbReference type="PANTHER" id="PTHR23254">
    <property type="entry name" value="EIF4G DOMAIN PROTEIN"/>
    <property type="match status" value="1"/>
</dbReference>
<feature type="compositionally biased region" description="Polar residues" evidence="4">
    <location>
        <begin position="1"/>
        <end position="20"/>
    </location>
</feature>
<dbReference type="VEuPathDB" id="VectorBase:CSON013530"/>
<proteinExistence type="predicted"/>
<dbReference type="SUPFAM" id="SSF48371">
    <property type="entry name" value="ARM repeat"/>
    <property type="match status" value="1"/>
</dbReference>
<comment type="subcellular location">
    <subcellularLocation>
        <location evidence="1">Cytoplasm</location>
    </subcellularLocation>
</comment>
<reference evidence="6" key="1">
    <citation type="submission" date="2018-04" db="EMBL/GenBank/DDBJ databases">
        <authorList>
            <person name="Go L.Y."/>
            <person name="Mitchell J.A."/>
        </authorList>
    </citation>
    <scope>NUCLEOTIDE SEQUENCE</scope>
    <source>
        <tissue evidence="6">Whole organism</tissue>
    </source>
</reference>
<accession>A0A336KQ32</accession>
<dbReference type="InterPro" id="IPR016024">
    <property type="entry name" value="ARM-type_fold"/>
</dbReference>
<evidence type="ECO:0000256" key="4">
    <source>
        <dbReference type="SAM" id="MobiDB-lite"/>
    </source>
</evidence>
<dbReference type="Gene3D" id="1.25.40.180">
    <property type="match status" value="1"/>
</dbReference>
<dbReference type="InterPro" id="IPR003890">
    <property type="entry name" value="MIF4G-like_typ-3"/>
</dbReference>
<protein>
    <submittedName>
        <fullName evidence="6">CSON013530 protein</fullName>
    </submittedName>
</protein>
<keyword evidence="3" id="KW-0810">Translation regulation</keyword>
<dbReference type="GO" id="GO:0003723">
    <property type="term" value="F:RNA binding"/>
    <property type="evidence" value="ECO:0007669"/>
    <property type="project" value="InterPro"/>
</dbReference>
<dbReference type="OMA" id="QQPRYMN"/>
<sequence length="531" mass="59889">MESSANQLSQAHNIPNNMPLNASGFMQGHSGLSANAPEFVPGGGAMMMPQTNFIHNQVEFSHGPPQQQQYVTNIRLVQQQPTFPPFTPYTTQQPHPEIQSYGIPHPQQQQQQTGSHVSLSDRLNRFHISGQPHAQQMQQPPQQHHHTGGFNPQMNGGGPGNMIPHHQHHHHSSGGPSARHNVRNGTTSGGYNNQQQQQQRNDRRNNQNDFEEAHQPSETEDIALNYLAEVINKLEDNPGAFETNQKKLKEMFYELANNNFVMSNALELLFKQSIKSQNFRYIGARICNLLDDLEPSNNSLFRNLLKMKMDFEKQELVPFLQNEQSTVRGTTLFLAELYMQLRRPNESQRNIEIADFIVYSIMLLLSKTGPENLKCVCQTLKLCGFELDTDSPRQTQRIIDELLPLKETVDTSTSRLIQSVLDLRVKRWGRNETFSMSNAQDIASTVYSDGPVFYGPDGQVLTEEENSFLSSNVPSYPNINFDDLVDDDDSDELVDDDDNAIDLEIQLAFKEFVNSNKNANAAGGTNNASKK</sequence>
<feature type="region of interest" description="Disordered" evidence="4">
    <location>
        <begin position="1"/>
        <end position="21"/>
    </location>
</feature>
<evidence type="ECO:0000313" key="7">
    <source>
        <dbReference type="EMBL" id="SSX26524.1"/>
    </source>
</evidence>
<feature type="compositionally biased region" description="Low complexity" evidence="4">
    <location>
        <begin position="131"/>
        <end position="154"/>
    </location>
</feature>
<feature type="compositionally biased region" description="Basic and acidic residues" evidence="4">
    <location>
        <begin position="200"/>
        <end position="217"/>
    </location>
</feature>
<feature type="domain" description="MIF4G" evidence="5">
    <location>
        <begin position="224"/>
        <end position="427"/>
    </location>
</feature>
<evidence type="ECO:0000256" key="1">
    <source>
        <dbReference type="ARBA" id="ARBA00004496"/>
    </source>
</evidence>
<dbReference type="EMBL" id="UFQT01000682">
    <property type="protein sequence ID" value="SSX26524.1"/>
    <property type="molecule type" value="Genomic_DNA"/>
</dbReference>